<organism evidence="1 2">
    <name type="scientific">Gigaspora rosea</name>
    <dbReference type="NCBI Taxonomy" id="44941"/>
    <lineage>
        <taxon>Eukaryota</taxon>
        <taxon>Fungi</taxon>
        <taxon>Fungi incertae sedis</taxon>
        <taxon>Mucoromycota</taxon>
        <taxon>Glomeromycotina</taxon>
        <taxon>Glomeromycetes</taxon>
        <taxon>Diversisporales</taxon>
        <taxon>Gigasporaceae</taxon>
        <taxon>Gigaspora</taxon>
    </lineage>
</organism>
<gene>
    <name evidence="1" type="ORF">C2G38_2167650</name>
</gene>
<evidence type="ECO:0000313" key="2">
    <source>
        <dbReference type="Proteomes" id="UP000266673"/>
    </source>
</evidence>
<dbReference type="OrthoDB" id="10626526at2759"/>
<evidence type="ECO:0008006" key="3">
    <source>
        <dbReference type="Google" id="ProtNLM"/>
    </source>
</evidence>
<accession>A0A397VS70</accession>
<proteinExistence type="predicted"/>
<protein>
    <recommendedName>
        <fullName evidence="3">HAT C-terminal dimerisation domain-containing protein</fullName>
    </recommendedName>
</protein>
<sequence length="216" mass="25292">MEINMAFECAGDIQPILPETRQECKSTLAVSLLTDIIKDMPITGGLKLACKTRWTTYYDCTFSIVKSSKLTTILTPIKKAILSLEYKSTNLIDCYIQLRIMASTLKQLSNNLNLEFKHQRFAIFNKRWKIPPFNMYWNDLDDVLNWWLKKLAIKILNLKPHNASCKRIHSILKWFSENRRVNNEFLLDEIDYLNEADEVFTDILPENQLEIDNVIN</sequence>
<comment type="caution">
    <text evidence="1">The sequence shown here is derived from an EMBL/GenBank/DDBJ whole genome shotgun (WGS) entry which is preliminary data.</text>
</comment>
<evidence type="ECO:0000313" key="1">
    <source>
        <dbReference type="EMBL" id="RIB24788.1"/>
    </source>
</evidence>
<reference evidence="1 2" key="1">
    <citation type="submission" date="2018-06" db="EMBL/GenBank/DDBJ databases">
        <title>Comparative genomics reveals the genomic features of Rhizophagus irregularis, R. cerebriforme, R. diaphanum and Gigaspora rosea, and their symbiotic lifestyle signature.</title>
        <authorList>
            <person name="Morin E."/>
            <person name="San Clemente H."/>
            <person name="Chen E.C.H."/>
            <person name="De La Providencia I."/>
            <person name="Hainaut M."/>
            <person name="Kuo A."/>
            <person name="Kohler A."/>
            <person name="Murat C."/>
            <person name="Tang N."/>
            <person name="Roy S."/>
            <person name="Loubradou J."/>
            <person name="Henrissat B."/>
            <person name="Grigoriev I.V."/>
            <person name="Corradi N."/>
            <person name="Roux C."/>
            <person name="Martin F.M."/>
        </authorList>
    </citation>
    <scope>NUCLEOTIDE SEQUENCE [LARGE SCALE GENOMIC DNA]</scope>
    <source>
        <strain evidence="1 2">DAOM 194757</strain>
    </source>
</reference>
<name>A0A397VS70_9GLOM</name>
<keyword evidence="2" id="KW-1185">Reference proteome</keyword>
<dbReference type="AlphaFoldDB" id="A0A397VS70"/>
<dbReference type="Proteomes" id="UP000266673">
    <property type="component" value="Unassembled WGS sequence"/>
</dbReference>
<dbReference type="EMBL" id="QKWP01000201">
    <property type="protein sequence ID" value="RIB24788.1"/>
    <property type="molecule type" value="Genomic_DNA"/>
</dbReference>